<proteinExistence type="predicted"/>
<evidence type="ECO:0000313" key="1">
    <source>
        <dbReference type="EMBL" id="QJA92056.1"/>
    </source>
</evidence>
<sequence length="83" mass="9760">MLAVRKETPDRFLRDVQEGNLQGMLPQERRALRLGRDLLLDRGMRAKMDMRELRKEMDRTGAEPITILYAKAYGTLDQLRSRK</sequence>
<gene>
    <name evidence="1" type="ORF">MM415B03199_0006</name>
</gene>
<dbReference type="EMBL" id="MT143034">
    <property type="protein sequence ID" value="QJA92056.1"/>
    <property type="molecule type" value="Genomic_DNA"/>
</dbReference>
<accession>A0A6M3LAR5</accession>
<dbReference type="AlphaFoldDB" id="A0A6M3LAR5"/>
<name>A0A6M3LAR5_9ZZZZ</name>
<reference evidence="1" key="1">
    <citation type="submission" date="2020-03" db="EMBL/GenBank/DDBJ databases">
        <title>The deep terrestrial virosphere.</title>
        <authorList>
            <person name="Holmfeldt K."/>
            <person name="Nilsson E."/>
            <person name="Simone D."/>
            <person name="Lopez-Fernandez M."/>
            <person name="Wu X."/>
            <person name="de Brujin I."/>
            <person name="Lundin D."/>
            <person name="Andersson A."/>
            <person name="Bertilsson S."/>
            <person name="Dopson M."/>
        </authorList>
    </citation>
    <scope>NUCLEOTIDE SEQUENCE</scope>
    <source>
        <strain evidence="1">MM415B03199</strain>
    </source>
</reference>
<organism evidence="1">
    <name type="scientific">viral metagenome</name>
    <dbReference type="NCBI Taxonomy" id="1070528"/>
    <lineage>
        <taxon>unclassified sequences</taxon>
        <taxon>metagenomes</taxon>
        <taxon>organismal metagenomes</taxon>
    </lineage>
</organism>
<protein>
    <submittedName>
        <fullName evidence="1">Uncharacterized protein</fullName>
    </submittedName>
</protein>